<name>A0ABR1ZSL3_9ROSI</name>
<sequence>MAANSFFNHLQDLDFTNEEQDVVFTPTIQWGSLNEDSDLLVIAKMISSKPIDDNTVVRAFQGKQLNAAQRVDDGKPPNKVDPTPTRASMQDAVSCPHPPIMVSIMNDATSTHPPSIPPKLAAATSHHPPSMATKLADATSKLPPTAVPKTAAANLSHPSNVAIVGQVADEESSNNMTATSKLYETTMPIIISSNVMAVKQTEDTKDAISSDPMTLAFKSQSIGLNGPTLTPTTGPFEESNEFLDFLAIQTEANDDNPYLYDNLGLESTVVTALPIPTEEELEKDMGKSFLATSSMLIVFDEWASKANSSSAVLNDKESPAALARGTKRRSSMPNDNKLKKPRPPINTSKTRAGMSSVKNSPAEVEYQPRRGK</sequence>
<reference evidence="1 2" key="1">
    <citation type="journal article" date="2024" name="G3 (Bethesda)">
        <title>Genome assembly of Hibiscus sabdariffa L. provides insights into metabolisms of medicinal natural products.</title>
        <authorList>
            <person name="Kim T."/>
        </authorList>
    </citation>
    <scope>NUCLEOTIDE SEQUENCE [LARGE SCALE GENOMIC DNA]</scope>
    <source>
        <strain evidence="1">TK-2024</strain>
        <tissue evidence="1">Old leaves</tissue>
    </source>
</reference>
<dbReference type="EMBL" id="JBBPBN010000663">
    <property type="protein sequence ID" value="KAK8483407.1"/>
    <property type="molecule type" value="Genomic_DNA"/>
</dbReference>
<organism evidence="1 2">
    <name type="scientific">Hibiscus sabdariffa</name>
    <name type="common">roselle</name>
    <dbReference type="NCBI Taxonomy" id="183260"/>
    <lineage>
        <taxon>Eukaryota</taxon>
        <taxon>Viridiplantae</taxon>
        <taxon>Streptophyta</taxon>
        <taxon>Embryophyta</taxon>
        <taxon>Tracheophyta</taxon>
        <taxon>Spermatophyta</taxon>
        <taxon>Magnoliopsida</taxon>
        <taxon>eudicotyledons</taxon>
        <taxon>Gunneridae</taxon>
        <taxon>Pentapetalae</taxon>
        <taxon>rosids</taxon>
        <taxon>malvids</taxon>
        <taxon>Malvales</taxon>
        <taxon>Malvaceae</taxon>
        <taxon>Malvoideae</taxon>
        <taxon>Hibiscus</taxon>
    </lineage>
</organism>
<proteinExistence type="predicted"/>
<dbReference type="Proteomes" id="UP001396334">
    <property type="component" value="Unassembled WGS sequence"/>
</dbReference>
<keyword evidence="2" id="KW-1185">Reference proteome</keyword>
<evidence type="ECO:0000313" key="1">
    <source>
        <dbReference type="EMBL" id="KAK8483407.1"/>
    </source>
</evidence>
<protein>
    <submittedName>
        <fullName evidence="1">Uncharacterized protein</fullName>
    </submittedName>
</protein>
<comment type="caution">
    <text evidence="1">The sequence shown here is derived from an EMBL/GenBank/DDBJ whole genome shotgun (WGS) entry which is preliminary data.</text>
</comment>
<gene>
    <name evidence="1" type="ORF">V6N11_066710</name>
</gene>
<evidence type="ECO:0000313" key="2">
    <source>
        <dbReference type="Proteomes" id="UP001396334"/>
    </source>
</evidence>
<accession>A0ABR1ZSL3</accession>